<protein>
    <submittedName>
        <fullName evidence="4">Acid trehalase-like protein 1-like</fullName>
    </submittedName>
</protein>
<dbReference type="Gene3D" id="2.60.420.10">
    <property type="entry name" value="Maltose phosphorylase, domain 3"/>
    <property type="match status" value="1"/>
</dbReference>
<dbReference type="RefSeq" id="XP_006814234.1">
    <property type="nucleotide sequence ID" value="XM_006814171.1"/>
</dbReference>
<reference evidence="4" key="1">
    <citation type="submission" date="2025-08" db="UniProtKB">
        <authorList>
            <consortium name="RefSeq"/>
        </authorList>
    </citation>
    <scope>IDENTIFICATION</scope>
    <source>
        <tissue evidence="4">Testes</tissue>
    </source>
</reference>
<feature type="non-terminal residue" evidence="4">
    <location>
        <position position="749"/>
    </location>
</feature>
<dbReference type="Pfam" id="PF03632">
    <property type="entry name" value="Glyco_hydro_65m"/>
    <property type="match status" value="1"/>
</dbReference>
<dbReference type="InterPro" id="IPR005195">
    <property type="entry name" value="Glyco_hydro_65_M"/>
</dbReference>
<organism evidence="3 4">
    <name type="scientific">Saccoglossus kowalevskii</name>
    <name type="common">Acorn worm</name>
    <dbReference type="NCBI Taxonomy" id="10224"/>
    <lineage>
        <taxon>Eukaryota</taxon>
        <taxon>Metazoa</taxon>
        <taxon>Hemichordata</taxon>
        <taxon>Enteropneusta</taxon>
        <taxon>Harrimaniidae</taxon>
        <taxon>Saccoglossus</taxon>
    </lineage>
</organism>
<name>A0ABM0M2J3_SACKO</name>
<comment type="similarity">
    <text evidence="1">Belongs to the glycosyl hydrolase 65 family.</text>
</comment>
<dbReference type="GeneID" id="100368173"/>
<gene>
    <name evidence="4" type="primary">LOC100368173</name>
</gene>
<evidence type="ECO:0000313" key="3">
    <source>
        <dbReference type="Proteomes" id="UP000694865"/>
    </source>
</evidence>
<evidence type="ECO:0000256" key="1">
    <source>
        <dbReference type="ARBA" id="ARBA00006768"/>
    </source>
</evidence>
<dbReference type="InterPro" id="IPR012341">
    <property type="entry name" value="6hp_glycosidase-like_sf"/>
</dbReference>
<sequence length="749" mass="85969">MRHTRKKSWRLLVGRFATMRMAKVLLFLMAVSCTLTFVIAIFQRVHPKLQPTVTLIDISPEQTTFQSTELPLLDNGEIDSRYMATVGNGHAATTVYSDTVYVNGIYNGVMGDSHRARIPSQNSIRVKFSEDIEAQIKRKYTLDVGKGVWREVMNHDDFTVTLRIYAHQYFSRVLVTQIEFTKRGKYVGDITMTLEKNEGVPSEDINFSEPRRYPNVSVDAWEMHGTTNEPELDGGDQTPVYMYYTHVPESITVMEDDDEDYMWTYVCSIDWNNTVAMRDFVDVVQLIYRSDSSGLTGGMVLLEFHTERWEKIWENGRIEVDNLMLGKRIYGSLYYILSSLPASESTHQPPNQFFGLSPGGLANGAFETDYQGHSFWDTETWMYPPVLMFRPDIAKNILSYRWHGRDTAEKRAELNGHLGTRYPWESAYTGAEVTPDCCITTRENQQHITSDIAFAARQYFSATRDMDWVHDWGRNFVYEMANFWQSRVTFNDQYKAYEILGVMSPDEYAEDVDNSIYTNVAASLAIWFSDYLECMAGHEEGLPRDWTEKARTLIEIVDTVNEYHPEHATYTIGTIVKQADVILLGFPLMWDAKPGMRQNDLEIYEDVTDPNGPAMTWGMFAVGHLELGNYERAAELFERSYSPYVKEPFKIWTEAQSGIGAVNFITGMGGFLQAVLFGYGGFRLHTDRLDFAPQLPPDTTTVNYRQLKYLGSVFDFAFDYSTIYITVHDVTTEHEIKVKTSDILETFVA</sequence>
<feature type="domain" description="Glycoside hydrolase family 65 central catalytic" evidence="2">
    <location>
        <begin position="367"/>
        <end position="526"/>
    </location>
</feature>
<dbReference type="PANTHER" id="PTHR11051">
    <property type="entry name" value="GLYCOSYL HYDROLASE-RELATED"/>
    <property type="match status" value="1"/>
</dbReference>
<dbReference type="SUPFAM" id="SSF48208">
    <property type="entry name" value="Six-hairpin glycosidases"/>
    <property type="match status" value="1"/>
</dbReference>
<dbReference type="Gene3D" id="1.50.10.10">
    <property type="match status" value="1"/>
</dbReference>
<dbReference type="PANTHER" id="PTHR11051:SF8">
    <property type="entry name" value="PROTEIN-GLUCOSYLGALACTOSYLHYDROXYLYSINE GLUCOSIDASE"/>
    <property type="match status" value="1"/>
</dbReference>
<evidence type="ECO:0000259" key="2">
    <source>
        <dbReference type="Pfam" id="PF03632"/>
    </source>
</evidence>
<keyword evidence="3" id="KW-1185">Reference proteome</keyword>
<dbReference type="Proteomes" id="UP000694865">
    <property type="component" value="Unplaced"/>
</dbReference>
<evidence type="ECO:0000313" key="4">
    <source>
        <dbReference type="RefSeq" id="XP_006814234.1"/>
    </source>
</evidence>
<proteinExistence type="inferred from homology"/>
<accession>A0ABM0M2J3</accession>
<dbReference type="InterPro" id="IPR008928">
    <property type="entry name" value="6-hairpin_glycosidase_sf"/>
</dbReference>